<dbReference type="FunCoup" id="G0VCJ1">
    <property type="interactions" value="47"/>
</dbReference>
<feature type="transmembrane region" description="Helical" evidence="2">
    <location>
        <begin position="34"/>
        <end position="56"/>
    </location>
</feature>
<dbReference type="Proteomes" id="UP000001640">
    <property type="component" value="Chromosome 3"/>
</dbReference>
<comment type="similarity">
    <text evidence="1">Belongs to the peptidase C19 family.</text>
</comment>
<dbReference type="KEGG" id="ncs:NCAS_0C02110"/>
<reference key="2">
    <citation type="submission" date="2011-08" db="EMBL/GenBank/DDBJ databases">
        <title>Genome sequence of Naumovozyma castellii.</title>
        <authorList>
            <person name="Gordon J.L."/>
            <person name="Armisen D."/>
            <person name="Proux-Wera E."/>
            <person name="OhEigeartaigh S.S."/>
            <person name="Byrne K.P."/>
            <person name="Wolfe K.H."/>
        </authorList>
    </citation>
    <scope>NUCLEOTIDE SEQUENCE</scope>
    <source>
        <strain>Type strain:CBS 4309</strain>
    </source>
</reference>
<dbReference type="PROSITE" id="PS00972">
    <property type="entry name" value="USP_1"/>
    <property type="match status" value="1"/>
</dbReference>
<accession>G0VCJ1</accession>
<protein>
    <recommendedName>
        <fullName evidence="1">Ubiquitin carboxyl-terminal hydrolase</fullName>
        <ecNumber evidence="1">3.4.19.12</ecNumber>
    </recommendedName>
</protein>
<keyword evidence="1" id="KW-0378">Hydrolase</keyword>
<dbReference type="GO" id="GO:0005829">
    <property type="term" value="C:cytosol"/>
    <property type="evidence" value="ECO:0007669"/>
    <property type="project" value="TreeGrafter"/>
</dbReference>
<gene>
    <name evidence="4" type="primary">NCAS0C02110</name>
    <name evidence="4" type="ordered locus">NCAS_0C02110</name>
</gene>
<keyword evidence="2" id="KW-0812">Transmembrane</keyword>
<dbReference type="GO" id="GO:0005634">
    <property type="term" value="C:nucleus"/>
    <property type="evidence" value="ECO:0007669"/>
    <property type="project" value="TreeGrafter"/>
</dbReference>
<dbReference type="Pfam" id="PF00443">
    <property type="entry name" value="UCH"/>
    <property type="match status" value="1"/>
</dbReference>
<feature type="domain" description="USP" evidence="3">
    <location>
        <begin position="76"/>
        <end position="493"/>
    </location>
</feature>
<dbReference type="InterPro" id="IPR038765">
    <property type="entry name" value="Papain-like_cys_pep_sf"/>
</dbReference>
<dbReference type="GO" id="GO:0005741">
    <property type="term" value="C:mitochondrial outer membrane"/>
    <property type="evidence" value="ECO:0007669"/>
    <property type="project" value="EnsemblFungi"/>
</dbReference>
<keyword evidence="2" id="KW-1133">Transmembrane helix</keyword>
<keyword evidence="1" id="KW-0645">Protease</keyword>
<name>G0VCJ1_NAUCA</name>
<dbReference type="OMA" id="ICQIRAI"/>
<dbReference type="AlphaFoldDB" id="G0VCJ1"/>
<keyword evidence="5" id="KW-1185">Reference proteome</keyword>
<organism evidence="4 5">
    <name type="scientific">Naumovozyma castellii</name>
    <name type="common">Yeast</name>
    <name type="synonym">Saccharomyces castellii</name>
    <dbReference type="NCBI Taxonomy" id="27288"/>
    <lineage>
        <taxon>Eukaryota</taxon>
        <taxon>Fungi</taxon>
        <taxon>Dikarya</taxon>
        <taxon>Ascomycota</taxon>
        <taxon>Saccharomycotina</taxon>
        <taxon>Saccharomycetes</taxon>
        <taxon>Saccharomycetales</taxon>
        <taxon>Saccharomycetaceae</taxon>
        <taxon>Naumovozyma</taxon>
    </lineage>
</organism>
<evidence type="ECO:0000256" key="2">
    <source>
        <dbReference type="SAM" id="Phobius"/>
    </source>
</evidence>
<dbReference type="OrthoDB" id="2248014at2759"/>
<dbReference type="PANTHER" id="PTHR24006">
    <property type="entry name" value="UBIQUITIN CARBOXYL-TERMINAL HYDROLASE"/>
    <property type="match status" value="1"/>
</dbReference>
<dbReference type="STRING" id="1064592.G0VCJ1"/>
<dbReference type="PROSITE" id="PS50235">
    <property type="entry name" value="USP_3"/>
    <property type="match status" value="1"/>
</dbReference>
<evidence type="ECO:0000256" key="1">
    <source>
        <dbReference type="RuleBase" id="RU366025"/>
    </source>
</evidence>
<keyword evidence="1" id="KW-0788">Thiol protease</keyword>
<evidence type="ECO:0000313" key="5">
    <source>
        <dbReference type="Proteomes" id="UP000001640"/>
    </source>
</evidence>
<dbReference type="GO" id="GO:0006508">
    <property type="term" value="P:proteolysis"/>
    <property type="evidence" value="ECO:0007669"/>
    <property type="project" value="UniProtKB-KW"/>
</dbReference>
<dbReference type="InterPro" id="IPR018200">
    <property type="entry name" value="USP_CS"/>
</dbReference>
<dbReference type="SUPFAM" id="SSF54001">
    <property type="entry name" value="Cysteine proteinases"/>
    <property type="match status" value="1"/>
</dbReference>
<comment type="catalytic activity">
    <reaction evidence="1">
        <text>Thiol-dependent hydrolysis of ester, thioester, amide, peptide and isopeptide bonds formed by the C-terminal Gly of ubiquitin (a 76-residue protein attached to proteins as an intracellular targeting signal).</text>
        <dbReference type="EC" id="3.4.19.12"/>
    </reaction>
</comment>
<dbReference type="InterPro" id="IPR028889">
    <property type="entry name" value="USP"/>
</dbReference>
<dbReference type="HOGENOM" id="CLU_023181_0_0_1"/>
<dbReference type="GeneID" id="96902784"/>
<sequence>MPNNLYLSSLVDGNYNRTWLELFLQRKGQLLRKITYTALLGLSLYVISPTVVNYLLSVLGLEKGSKGPKRLDKFTTGLVNPGNDCFINSSIQALVPLDKLTTYLSATLEDEKTASTLPLHNGLATMLLELQQLRSDPKSVSSKRFIQQLETIFGGKISRQQNDAHEFTQLILERLNEENLTLDHADLTVPFKGIVGNHLVCLQCGRTSHVNEQPFYIYELTLPQQGSVKLSDLVNGEQMETIENYSCMYCKTVAMLTNEREEKSNVSRTDAELNILKFLKGKLSTLLINEELPEHITHYINSYNKGYCNTSEIKSVIVRKSTFAEFPEIFLIHLSRSVFNGMNYSRNPCQVEFEEEILLPRQILKDHQCVGFETVKYKLKSIVKHTGSHYQGHYQCYRHKPTLLLEKVTGNIINGSPIITLNTLQSTVSTTSCSLENEERFQNLKEDKKKLKLLKSVKMNPYWWISDSSVKECKVSRVLDEKKYVYMLYYERIH</sequence>
<proteinExistence type="inferred from homology"/>
<dbReference type="RefSeq" id="XP_003675567.1">
    <property type="nucleotide sequence ID" value="XM_003675519.1"/>
</dbReference>
<reference evidence="4 5" key="1">
    <citation type="journal article" date="2011" name="Proc. Natl. Acad. Sci. U.S.A.">
        <title>Evolutionary erosion of yeast sex chromosomes by mating-type switching accidents.</title>
        <authorList>
            <person name="Gordon J.L."/>
            <person name="Armisen D."/>
            <person name="Proux-Wera E."/>
            <person name="Oheigeartaigh S.S."/>
            <person name="Byrne K.P."/>
            <person name="Wolfe K.H."/>
        </authorList>
    </citation>
    <scope>NUCLEOTIDE SEQUENCE [LARGE SCALE GENOMIC DNA]</scope>
    <source>
        <strain evidence="5">ATCC 76901 / BCRC 22586 / CBS 4309 / NBRC 1992 / NRRL Y-12630</strain>
    </source>
</reference>
<evidence type="ECO:0000313" key="4">
    <source>
        <dbReference type="EMBL" id="CCC69201.1"/>
    </source>
</evidence>
<dbReference type="InterPro" id="IPR050164">
    <property type="entry name" value="Peptidase_C19"/>
</dbReference>
<dbReference type="InParanoid" id="G0VCJ1"/>
<dbReference type="Gene3D" id="3.90.70.10">
    <property type="entry name" value="Cysteine proteinases"/>
    <property type="match status" value="1"/>
</dbReference>
<dbReference type="CDD" id="cd02662">
    <property type="entry name" value="Peptidase_C19F"/>
    <property type="match status" value="1"/>
</dbReference>
<keyword evidence="2" id="KW-0472">Membrane</keyword>
<dbReference type="GO" id="GO:0016579">
    <property type="term" value="P:protein deubiquitination"/>
    <property type="evidence" value="ECO:0007669"/>
    <property type="project" value="InterPro"/>
</dbReference>
<keyword evidence="1" id="KW-0833">Ubl conjugation pathway</keyword>
<dbReference type="EC" id="3.4.19.12" evidence="1"/>
<dbReference type="PROSITE" id="PS00973">
    <property type="entry name" value="USP_2"/>
    <property type="match status" value="1"/>
</dbReference>
<dbReference type="eggNOG" id="ENOG502QSIQ">
    <property type="taxonomic scope" value="Eukaryota"/>
</dbReference>
<dbReference type="InterPro" id="IPR001394">
    <property type="entry name" value="Peptidase_C19_UCH"/>
</dbReference>
<evidence type="ECO:0000259" key="3">
    <source>
        <dbReference type="PROSITE" id="PS50235"/>
    </source>
</evidence>
<dbReference type="GO" id="GO:0004843">
    <property type="term" value="F:cysteine-type deubiquitinase activity"/>
    <property type="evidence" value="ECO:0007669"/>
    <property type="project" value="UniProtKB-UniRule"/>
</dbReference>
<dbReference type="EMBL" id="HE576754">
    <property type="protein sequence ID" value="CCC69201.1"/>
    <property type="molecule type" value="Genomic_DNA"/>
</dbReference>
<dbReference type="PANTHER" id="PTHR24006:SF904">
    <property type="entry name" value="UBIQUITIN CARBOXYL-TERMINAL HYDROLASE 16"/>
    <property type="match status" value="1"/>
</dbReference>